<evidence type="ECO:0000256" key="9">
    <source>
        <dbReference type="ARBA" id="ARBA00023235"/>
    </source>
</evidence>
<feature type="active site" description="O-(5'-phospho-DNA)-tyrosine intermediate" evidence="10">
    <location>
        <position position="339"/>
    </location>
</feature>
<dbReference type="EC" id="5.6.2.1" evidence="10"/>
<evidence type="ECO:0000256" key="4">
    <source>
        <dbReference type="ARBA" id="ARBA00022771"/>
    </source>
</evidence>
<comment type="subunit">
    <text evidence="10">Monomer.</text>
</comment>
<dbReference type="InterPro" id="IPR013825">
    <property type="entry name" value="Topo_IA_cen_sub2"/>
</dbReference>
<dbReference type="SUPFAM" id="SSF56712">
    <property type="entry name" value="Prokaryotic type I DNA topoisomerase"/>
    <property type="match status" value="1"/>
</dbReference>
<dbReference type="CDD" id="cd03363">
    <property type="entry name" value="TOPRIM_TopoIA_TopoI"/>
    <property type="match status" value="1"/>
</dbReference>
<feature type="domain" description="Topo IA-type catalytic" evidence="14">
    <location>
        <begin position="169"/>
        <end position="594"/>
    </location>
</feature>
<dbReference type="Gene3D" id="3.40.50.140">
    <property type="match status" value="1"/>
</dbReference>
<dbReference type="InterPro" id="IPR003601">
    <property type="entry name" value="Topo_IA_2"/>
</dbReference>
<dbReference type="Pfam" id="PF01751">
    <property type="entry name" value="Toprim"/>
    <property type="match status" value="1"/>
</dbReference>
<dbReference type="SUPFAM" id="SSF57783">
    <property type="entry name" value="Zinc beta-ribbon"/>
    <property type="match status" value="1"/>
</dbReference>
<dbReference type="InterPro" id="IPR013824">
    <property type="entry name" value="Topo_IA_cen_sub1"/>
</dbReference>
<evidence type="ECO:0000256" key="2">
    <source>
        <dbReference type="ARBA" id="ARBA00009446"/>
    </source>
</evidence>
<feature type="region of interest" description="Disordered" evidence="11">
    <location>
        <begin position="1"/>
        <end position="42"/>
    </location>
</feature>
<keyword evidence="3" id="KW-0479">Metal-binding</keyword>
<dbReference type="PROSITE" id="PS50880">
    <property type="entry name" value="TOPRIM"/>
    <property type="match status" value="1"/>
</dbReference>
<keyword evidence="5" id="KW-0862">Zinc</keyword>
<dbReference type="Gene3D" id="1.10.460.10">
    <property type="entry name" value="Topoisomerase I, domain 2"/>
    <property type="match status" value="1"/>
</dbReference>
<reference evidence="15 16" key="1">
    <citation type="journal article" date="2009" name="Stand. Genomic Sci.">
        <title>Complete genome sequence of Thermanaerovibrio acidaminovorans type strain (Su883).</title>
        <authorList>
            <person name="Chovatia M."/>
            <person name="Sikorski J."/>
            <person name="Schroder M."/>
            <person name="Lapidus A."/>
            <person name="Nolan M."/>
            <person name="Tice H."/>
            <person name="Glavina Del Rio T."/>
            <person name="Copeland A."/>
            <person name="Cheng J.F."/>
            <person name="Lucas S."/>
            <person name="Chen F."/>
            <person name="Bruce D."/>
            <person name="Goodwin L."/>
            <person name="Pitluck S."/>
            <person name="Ivanova N."/>
            <person name="Mavromatis K."/>
            <person name="Ovchinnikova G."/>
            <person name="Pati A."/>
            <person name="Chen A."/>
            <person name="Palaniappan K."/>
            <person name="Land M."/>
            <person name="Hauser L."/>
            <person name="Chang Y.J."/>
            <person name="Jeffries C.D."/>
            <person name="Chain P."/>
            <person name="Saunders E."/>
            <person name="Detter J.C."/>
            <person name="Brettin T."/>
            <person name="Rohde M."/>
            <person name="Goker M."/>
            <person name="Spring S."/>
            <person name="Bristow J."/>
            <person name="Markowitz V."/>
            <person name="Hugenholtz P."/>
            <person name="Kyrpides N.C."/>
            <person name="Klenk H.P."/>
            <person name="Eisen J.A."/>
        </authorList>
    </citation>
    <scope>NUCLEOTIDE SEQUENCE [LARGE SCALE GENOMIC DNA]</scope>
    <source>
        <strain evidence="16">ATCC 49978 / DSM 6589 / Su883</strain>
    </source>
</reference>
<dbReference type="GO" id="GO:0008270">
    <property type="term" value="F:zinc ion binding"/>
    <property type="evidence" value="ECO:0007669"/>
    <property type="project" value="UniProtKB-KW"/>
</dbReference>
<evidence type="ECO:0000256" key="6">
    <source>
        <dbReference type="ARBA" id="ARBA00022842"/>
    </source>
</evidence>
<dbReference type="EMBL" id="CP001818">
    <property type="protein sequence ID" value="ACZ19577.1"/>
    <property type="molecule type" value="Genomic_DNA"/>
</dbReference>
<keyword evidence="8 10" id="KW-0238">DNA-binding</keyword>
<feature type="site" description="Interaction with DNA" evidence="10">
    <location>
        <position position="180"/>
    </location>
</feature>
<keyword evidence="16" id="KW-1185">Reference proteome</keyword>
<dbReference type="AlphaFoldDB" id="D1B6D6"/>
<dbReference type="InterPro" id="IPR028612">
    <property type="entry name" value="Topoisom_1_IA"/>
</dbReference>
<comment type="similarity">
    <text evidence="2 10">Belongs to the type IA topoisomerase family.</text>
</comment>
<evidence type="ECO:0000256" key="8">
    <source>
        <dbReference type="ARBA" id="ARBA00023125"/>
    </source>
</evidence>
<dbReference type="NCBIfam" id="TIGR01051">
    <property type="entry name" value="topA_bact"/>
    <property type="match status" value="1"/>
</dbReference>
<keyword evidence="9 10" id="KW-0413">Isomerase</keyword>
<dbReference type="InterPro" id="IPR013497">
    <property type="entry name" value="Topo_IA_cen"/>
</dbReference>
<dbReference type="PRINTS" id="PR00417">
    <property type="entry name" value="PRTPISMRASEI"/>
</dbReference>
<evidence type="ECO:0000256" key="11">
    <source>
        <dbReference type="SAM" id="MobiDB-lite"/>
    </source>
</evidence>
<dbReference type="InterPro" id="IPR013826">
    <property type="entry name" value="Topo_IA_cen_sub3"/>
</dbReference>
<dbReference type="GO" id="GO:0003677">
    <property type="term" value="F:DNA binding"/>
    <property type="evidence" value="ECO:0007669"/>
    <property type="project" value="UniProtKB-KW"/>
</dbReference>
<dbReference type="STRING" id="525903.Taci_1346"/>
<dbReference type="PROSITE" id="PS52039">
    <property type="entry name" value="TOPO_IA_2"/>
    <property type="match status" value="1"/>
</dbReference>
<dbReference type="GO" id="GO:0005694">
    <property type="term" value="C:chromosome"/>
    <property type="evidence" value="ECO:0007669"/>
    <property type="project" value="InterPro"/>
</dbReference>
<dbReference type="HOGENOM" id="CLU_002929_4_3_0"/>
<evidence type="ECO:0000259" key="14">
    <source>
        <dbReference type="PROSITE" id="PS52039"/>
    </source>
</evidence>
<dbReference type="SMART" id="SM00493">
    <property type="entry name" value="TOPRIM"/>
    <property type="match status" value="1"/>
</dbReference>
<dbReference type="PANTHER" id="PTHR42785:SF1">
    <property type="entry name" value="DNA TOPOISOMERASE"/>
    <property type="match status" value="1"/>
</dbReference>
<dbReference type="InterPro" id="IPR006171">
    <property type="entry name" value="TOPRIM_dom"/>
</dbReference>
<dbReference type="InterPro" id="IPR013498">
    <property type="entry name" value="Topo_IA_Znf"/>
</dbReference>
<evidence type="ECO:0000256" key="3">
    <source>
        <dbReference type="ARBA" id="ARBA00022723"/>
    </source>
</evidence>
<feature type="domain" description="Toprim" evidence="12">
    <location>
        <begin position="43"/>
        <end position="155"/>
    </location>
</feature>
<dbReference type="Pfam" id="PF01131">
    <property type="entry name" value="Topoisom_bac"/>
    <property type="match status" value="1"/>
</dbReference>
<dbReference type="SMART" id="SM00437">
    <property type="entry name" value="TOP1Ac"/>
    <property type="match status" value="1"/>
</dbReference>
<dbReference type="EnsemblBacteria" id="ACZ19577">
    <property type="protein sequence ID" value="ACZ19577"/>
    <property type="gene ID" value="Taci_1346"/>
</dbReference>
<evidence type="ECO:0000256" key="5">
    <source>
        <dbReference type="ARBA" id="ARBA00022833"/>
    </source>
</evidence>
<proteinExistence type="inferred from homology"/>
<feature type="site" description="Interaction with DNA" evidence="10">
    <location>
        <position position="195"/>
    </location>
</feature>
<organism evidence="15 16">
    <name type="scientific">Thermanaerovibrio acidaminovorans (strain ATCC 49978 / DSM 6589 / Su883)</name>
    <name type="common">Selenomonas acidaminovorans</name>
    <dbReference type="NCBI Taxonomy" id="525903"/>
    <lineage>
        <taxon>Bacteria</taxon>
        <taxon>Thermotogati</taxon>
        <taxon>Synergistota</taxon>
        <taxon>Synergistia</taxon>
        <taxon>Synergistales</taxon>
        <taxon>Synergistaceae</taxon>
        <taxon>Thermanaerovibrio</taxon>
    </lineage>
</organism>
<dbReference type="InterPro" id="IPR023405">
    <property type="entry name" value="Topo_IA_core_domain"/>
</dbReference>
<dbReference type="InterPro" id="IPR010666">
    <property type="entry name" value="Znf_GRF"/>
</dbReference>
<keyword evidence="6" id="KW-0460">Magnesium</keyword>
<dbReference type="HAMAP" id="MF_00952">
    <property type="entry name" value="Topoisom_1_prok"/>
    <property type="match status" value="1"/>
</dbReference>
<dbReference type="Pfam" id="PF01396">
    <property type="entry name" value="Zn_ribbon_Top1"/>
    <property type="match status" value="2"/>
</dbReference>
<feature type="region of interest" description="Interaction with DNA" evidence="10">
    <location>
        <begin position="203"/>
        <end position="208"/>
    </location>
</feature>
<feature type="region of interest" description="Disordered" evidence="11">
    <location>
        <begin position="284"/>
        <end position="305"/>
    </location>
</feature>
<evidence type="ECO:0000256" key="7">
    <source>
        <dbReference type="ARBA" id="ARBA00023029"/>
    </source>
</evidence>
<name>D1B6D6_THEAS</name>
<sequence length="708" mass="78297">MTMAARSKSAPEAKAPKTAKGSKATGKGSRASGTRSPKVGPVETLVVVESPTKAKSLSKMLGPGYAVEASLGHVMDLPKVRLGVDVENGFEPEYIQVRGKGPVIKRLKELARGASRVLLASDPDREGEAIAWHLATLLGVPLDSPCRVRIHEITPSGISAALQEVEGIDMNKVYAQQARRVLDRLVGYRLSPLLWAKVQRGLSAGRVQSVALRLVCEREDEIDSFVPEEYWLVEVQAEAEGGRSYLLKLDKEAGKPVRLKDQADARRVEALVRSSPLQVSSFRSRDGLRRPMPPFKTSTLQQEASRRLGYGPRRTMRIAQSLFEGVEIPGRGPVGLITYMRTDSLRISDEAISAMRGHIASRFGPMYLPERPNHFAQKGRSQDAHEAIRPTDVTLEPDAIREYLSSEQYRLYDLIWRRALASQMADARVRTNTLEARCGELTFKCSGVEVTFQGWGAVWPLGVKDTEVPAASEGEDLRPLQVRLEQKFTQPPGRYTEAGLIKALEEKGIGRPSTYATIVETLSDRGYVVRDDDKKLSPTKLGRVVNAFLVTHFPDVVQVDFTARMEDQLDRVESGEIQWREPIGDFYGPFESRLQEVAASAQRMTVPPELAGEDCPQCGRPLLIRRGRYGEFIGCSGYPECDFTKRKETSTGVPCPKCGQGTVVARKASKGKGKGRTFYGCSRYPECDYVSWSKPKGDGTVSEVRDEV</sequence>
<dbReference type="SMART" id="SM00436">
    <property type="entry name" value="TOP1Bc"/>
    <property type="match status" value="1"/>
</dbReference>
<evidence type="ECO:0000259" key="13">
    <source>
        <dbReference type="PROSITE" id="PS51999"/>
    </source>
</evidence>
<evidence type="ECO:0000313" key="16">
    <source>
        <dbReference type="Proteomes" id="UP000002030"/>
    </source>
</evidence>
<dbReference type="GO" id="GO:0003917">
    <property type="term" value="F:DNA topoisomerase type I (single strand cut, ATP-independent) activity"/>
    <property type="evidence" value="ECO:0007669"/>
    <property type="project" value="UniProtKB-UniRule"/>
</dbReference>
<keyword evidence="4" id="KW-0863">Zinc-finger</keyword>
<dbReference type="InterPro" id="IPR000380">
    <property type="entry name" value="Topo_IA"/>
</dbReference>
<dbReference type="PROSITE" id="PS51999">
    <property type="entry name" value="ZF_GRF"/>
    <property type="match status" value="1"/>
</dbReference>
<dbReference type="InterPro" id="IPR005733">
    <property type="entry name" value="TopoI_bac-type"/>
</dbReference>
<evidence type="ECO:0000256" key="1">
    <source>
        <dbReference type="ARBA" id="ARBA00000213"/>
    </source>
</evidence>
<protein>
    <recommendedName>
        <fullName evidence="10">DNA topoisomerase 1</fullName>
        <ecNumber evidence="10">5.6.2.1</ecNumber>
    </recommendedName>
    <alternativeName>
        <fullName evidence="10">DNA topoisomerase I</fullName>
    </alternativeName>
</protein>
<evidence type="ECO:0000259" key="12">
    <source>
        <dbReference type="PROSITE" id="PS50880"/>
    </source>
</evidence>
<dbReference type="OrthoDB" id="9804262at2"/>
<evidence type="ECO:0000313" key="15">
    <source>
        <dbReference type="EMBL" id="ACZ19577.1"/>
    </source>
</evidence>
<dbReference type="Gene3D" id="1.10.290.10">
    <property type="entry name" value="Topoisomerase I, domain 4"/>
    <property type="match status" value="1"/>
</dbReference>
<feature type="site" description="Interaction with DNA" evidence="10">
    <location>
        <position position="73"/>
    </location>
</feature>
<feature type="site" description="Interaction with DNA" evidence="10">
    <location>
        <position position="179"/>
    </location>
</feature>
<dbReference type="Gene3D" id="2.70.20.10">
    <property type="entry name" value="Topoisomerase I, domain 3"/>
    <property type="match status" value="1"/>
</dbReference>
<dbReference type="InterPro" id="IPR003602">
    <property type="entry name" value="Topo_IA_DNA-bd_dom"/>
</dbReference>
<comment type="function">
    <text evidence="10">Releases the supercoiling and torsional tension of DNA, which is introduced during the DNA replication and transcription, by transiently cleaving and rejoining one strand of the DNA duplex. Introduces a single-strand break via transesterification at a target site in duplex DNA. The scissile phosphodiester is attacked by the catalytic tyrosine of the enzyme, resulting in the formation of a DNA-(5'-phosphotyrosyl)-enzyme intermediate and the expulsion of a 3'-OH DNA strand. The free DNA strand then undergoes passage around the unbroken strand, thus removing DNA supercoils. Finally, in the religation step, the DNA 3'-OH attacks the covalent intermediate to expel the active-site tyrosine and restore the DNA phosphodiester backbone.</text>
</comment>
<gene>
    <name evidence="10" type="primary">topA</name>
    <name evidence="15" type="ordered locus">Taci_1346</name>
</gene>
<dbReference type="PATRIC" id="fig|525903.6.peg.1347"/>
<dbReference type="KEGG" id="tai:Taci_1346"/>
<dbReference type="InterPro" id="IPR034149">
    <property type="entry name" value="TOPRIM_TopoI"/>
</dbReference>
<feature type="site" description="Interaction with DNA" evidence="10">
    <location>
        <position position="183"/>
    </location>
</feature>
<accession>D1B6D6</accession>
<feature type="domain" description="GRF-type" evidence="13">
    <location>
        <begin position="655"/>
        <end position="696"/>
    </location>
</feature>
<feature type="compositionally biased region" description="Low complexity" evidence="11">
    <location>
        <begin position="16"/>
        <end position="33"/>
    </location>
</feature>
<feature type="site" description="Interaction with DNA" evidence="10">
    <location>
        <position position="525"/>
    </location>
</feature>
<dbReference type="GO" id="GO:0006265">
    <property type="term" value="P:DNA topological change"/>
    <property type="evidence" value="ECO:0007669"/>
    <property type="project" value="UniProtKB-UniRule"/>
</dbReference>
<keyword evidence="7 10" id="KW-0799">Topoisomerase</keyword>
<comment type="catalytic activity">
    <reaction evidence="1 10">
        <text>ATP-independent breakage of single-stranded DNA, followed by passage and rejoining.</text>
        <dbReference type="EC" id="5.6.2.1"/>
    </reaction>
</comment>
<feature type="site" description="Interaction with DNA" evidence="10">
    <location>
        <position position="341"/>
    </location>
</feature>
<dbReference type="Proteomes" id="UP000002030">
    <property type="component" value="Chromosome"/>
</dbReference>
<dbReference type="Gene3D" id="3.30.65.10">
    <property type="entry name" value="Bacterial Topoisomerase I, domain 1"/>
    <property type="match status" value="2"/>
</dbReference>
<dbReference type="PANTHER" id="PTHR42785">
    <property type="entry name" value="DNA TOPOISOMERASE, TYPE IA, CORE"/>
    <property type="match status" value="1"/>
</dbReference>
<dbReference type="eggNOG" id="COG0550">
    <property type="taxonomic scope" value="Bacteria"/>
</dbReference>
<feature type="site" description="Interaction with DNA" evidence="10">
    <location>
        <position position="188"/>
    </location>
</feature>
<dbReference type="CDD" id="cd00186">
    <property type="entry name" value="TOP1Ac"/>
    <property type="match status" value="1"/>
</dbReference>
<evidence type="ECO:0000256" key="10">
    <source>
        <dbReference type="HAMAP-Rule" id="MF_00952"/>
    </source>
</evidence>